<proteinExistence type="predicted"/>
<dbReference type="InterPro" id="IPR029044">
    <property type="entry name" value="Nucleotide-diphossugar_trans"/>
</dbReference>
<dbReference type="EMBL" id="LT629739">
    <property type="protein sequence ID" value="SDS14149.1"/>
    <property type="molecule type" value="Genomic_DNA"/>
</dbReference>
<organism evidence="3 4">
    <name type="scientific">Brevibacterium sandarakinum</name>
    <dbReference type="NCBI Taxonomy" id="629680"/>
    <lineage>
        <taxon>Bacteria</taxon>
        <taxon>Bacillati</taxon>
        <taxon>Actinomycetota</taxon>
        <taxon>Actinomycetes</taxon>
        <taxon>Micrococcales</taxon>
        <taxon>Brevibacteriaceae</taxon>
        <taxon>Brevibacterium</taxon>
    </lineage>
</organism>
<evidence type="ECO:0000313" key="3">
    <source>
        <dbReference type="EMBL" id="SDS14149.1"/>
    </source>
</evidence>
<dbReference type="SUPFAM" id="SSF53448">
    <property type="entry name" value="Nucleotide-diphospho-sugar transferases"/>
    <property type="match status" value="1"/>
</dbReference>
<dbReference type="CDD" id="cd00761">
    <property type="entry name" value="Glyco_tranf_GTA_type"/>
    <property type="match status" value="1"/>
</dbReference>
<dbReference type="InterPro" id="IPR001173">
    <property type="entry name" value="Glyco_trans_2-like"/>
</dbReference>
<gene>
    <name evidence="3" type="ORF">SAMN04489751_1323</name>
</gene>
<dbReference type="AlphaFoldDB" id="A0A1H1PTU8"/>
<dbReference type="Proteomes" id="UP000199700">
    <property type="component" value="Chromosome"/>
</dbReference>
<dbReference type="Gene3D" id="3.40.50.2000">
    <property type="entry name" value="Glycogen Phosphorylase B"/>
    <property type="match status" value="1"/>
</dbReference>
<protein>
    <submittedName>
        <fullName evidence="3">Spore maturation protein CgeB</fullName>
    </submittedName>
</protein>
<dbReference type="RefSeq" id="WP_231939063.1">
    <property type="nucleotide sequence ID" value="NZ_LT629739.1"/>
</dbReference>
<accession>A0A1H1PTU8</accession>
<dbReference type="InterPro" id="IPR055259">
    <property type="entry name" value="YkvP/CgeB_Glyco_trans-like"/>
</dbReference>
<dbReference type="Gene3D" id="3.90.550.10">
    <property type="entry name" value="Spore Coat Polysaccharide Biosynthesis Protein SpsA, Chain A"/>
    <property type="match status" value="1"/>
</dbReference>
<feature type="domain" description="Glycosyltransferase 2-like" evidence="1">
    <location>
        <begin position="410"/>
        <end position="517"/>
    </location>
</feature>
<reference evidence="3" key="1">
    <citation type="submission" date="2016-10" db="EMBL/GenBank/DDBJ databases">
        <authorList>
            <person name="Varghese N."/>
            <person name="Submissions S."/>
        </authorList>
    </citation>
    <scope>NUCLEOTIDE SEQUENCE [LARGE SCALE GENOMIC DNA]</scope>
    <source>
        <strain evidence="3">DSM 22082</strain>
    </source>
</reference>
<feature type="domain" description="Spore protein YkvP/CgeB glycosyl transferase-like" evidence="2">
    <location>
        <begin position="274"/>
        <end position="393"/>
    </location>
</feature>
<dbReference type="STRING" id="629680.SAMN04489751_1323"/>
<dbReference type="Pfam" id="PF13524">
    <property type="entry name" value="Glyco_trans_1_2"/>
    <property type="match status" value="1"/>
</dbReference>
<name>A0A1H1PTU8_BRESA</name>
<keyword evidence="4" id="KW-1185">Reference proteome</keyword>
<evidence type="ECO:0000259" key="2">
    <source>
        <dbReference type="Pfam" id="PF13524"/>
    </source>
</evidence>
<evidence type="ECO:0000259" key="1">
    <source>
        <dbReference type="Pfam" id="PF00535"/>
    </source>
</evidence>
<dbReference type="SUPFAM" id="SSF53756">
    <property type="entry name" value="UDP-Glycosyltransferase/glycogen phosphorylase"/>
    <property type="match status" value="1"/>
</dbReference>
<dbReference type="Pfam" id="PF00535">
    <property type="entry name" value="Glycos_transf_2"/>
    <property type="match status" value="1"/>
</dbReference>
<evidence type="ECO:0000313" key="4">
    <source>
        <dbReference type="Proteomes" id="UP000199700"/>
    </source>
</evidence>
<sequence>MATTPLHTLRTALWHWRKGGLSQLTAWKRRRSMTQGTAESSPRIATGTLSEEVLAELFPPLPVPDRTPVFAHTRVGVILDEFSAQSFGFEWSTTKLTRADWANELEGLDFVFVESAWNGNSGDWKFKLNGPSGPGQDVVELLTECRRRGLPTVFWNKEDPPHFEDFLPLAKLVDVVFTSDVRLVPDYEALLGHDRVAALPFAAQPAIHNPARPARNFAARDIAFAGMYFAHKYPERREQMDLLLGAAEAVSGRMGHGLEIFSRFLGDDERYQFPGSLADRVVGGLPYRNLLTAYKHFKVFLNVNSVVDSPSMCARRIFEISAAGTPVVTTPSAATREFFPTEEVPQPETEKEAEWTLRAYVRSPELRDRTAHLAQRRIWAGHTYSHRAMTVMDALELPYEPPFTRSVSAVVSTNRPEHLGEVLTTHAAQVHADKELVLVAHGFEVSSDLRSRARDAGIENLQIVEVSAQQPLGVCLNRGVEAASGEVIAKMDDDDVYGAHYLSDQLAAMRYSNADLVGKQAHYLHIRGSDIVICRFPEREHRFTDLVMGPTLMTRRSTLTAHPFAERTLGEDTDLQKRLLADGARIYSADRFNFVQVRGSHAHTWTVEDNLLLANGDVHSFGYAPGHYCF</sequence>